<comment type="caution">
    <text evidence="2">The sequence shown here is derived from an EMBL/GenBank/DDBJ whole genome shotgun (WGS) entry which is preliminary data.</text>
</comment>
<dbReference type="PANTHER" id="PTHR33906">
    <property type="entry name" value="INTRAFLAGELLAR TRANSPORT PROTEIN 25 HOMOLOG"/>
    <property type="match status" value="1"/>
</dbReference>
<sequence>MYDLAGKGGGASIVLATSNDQRHPPENMLDGSDDTFWSSTGLFPQEFILSFGNTADVQKVSITGYNIRHLQIEKSTSPDASSFEPVTEKDIPQTDGQLQVQDIDVRTKASYLRFVVDAGYDHFIAIYKLNVSGNA</sequence>
<name>A0A9D4EMQ8_DREPO</name>
<reference evidence="2" key="2">
    <citation type="submission" date="2020-11" db="EMBL/GenBank/DDBJ databases">
        <authorList>
            <person name="McCartney M.A."/>
            <person name="Auch B."/>
            <person name="Kono T."/>
            <person name="Mallez S."/>
            <person name="Becker A."/>
            <person name="Gohl D.M."/>
            <person name="Silverstein K.A.T."/>
            <person name="Koren S."/>
            <person name="Bechman K.B."/>
            <person name="Herman A."/>
            <person name="Abrahante J.E."/>
            <person name="Garbe J."/>
        </authorList>
    </citation>
    <scope>NUCLEOTIDE SEQUENCE</scope>
    <source>
        <strain evidence="2">Duluth1</strain>
        <tissue evidence="2">Whole animal</tissue>
    </source>
</reference>
<dbReference type="GO" id="GO:0005929">
    <property type="term" value="C:cilium"/>
    <property type="evidence" value="ECO:0007669"/>
    <property type="project" value="TreeGrafter"/>
</dbReference>
<dbReference type="InterPro" id="IPR000421">
    <property type="entry name" value="FA58C"/>
</dbReference>
<keyword evidence="3" id="KW-1185">Reference proteome</keyword>
<gene>
    <name evidence="2" type="ORF">DPMN_160720</name>
</gene>
<dbReference type="InterPro" id="IPR033558">
    <property type="entry name" value="IFT25"/>
</dbReference>
<evidence type="ECO:0000313" key="3">
    <source>
        <dbReference type="Proteomes" id="UP000828390"/>
    </source>
</evidence>
<dbReference type="Proteomes" id="UP000828390">
    <property type="component" value="Unassembled WGS sequence"/>
</dbReference>
<dbReference type="OrthoDB" id="271080at2759"/>
<accession>A0A9D4EMQ8</accession>
<dbReference type="InterPro" id="IPR008979">
    <property type="entry name" value="Galactose-bd-like_sf"/>
</dbReference>
<dbReference type="GO" id="GO:0005813">
    <property type="term" value="C:centrosome"/>
    <property type="evidence" value="ECO:0007669"/>
    <property type="project" value="TreeGrafter"/>
</dbReference>
<organism evidence="2 3">
    <name type="scientific">Dreissena polymorpha</name>
    <name type="common">Zebra mussel</name>
    <name type="synonym">Mytilus polymorpha</name>
    <dbReference type="NCBI Taxonomy" id="45954"/>
    <lineage>
        <taxon>Eukaryota</taxon>
        <taxon>Metazoa</taxon>
        <taxon>Spiralia</taxon>
        <taxon>Lophotrochozoa</taxon>
        <taxon>Mollusca</taxon>
        <taxon>Bivalvia</taxon>
        <taxon>Autobranchia</taxon>
        <taxon>Heteroconchia</taxon>
        <taxon>Euheterodonta</taxon>
        <taxon>Imparidentia</taxon>
        <taxon>Neoheterodontei</taxon>
        <taxon>Myida</taxon>
        <taxon>Dreissenoidea</taxon>
        <taxon>Dreissenidae</taxon>
        <taxon>Dreissena</taxon>
    </lineage>
</organism>
<dbReference type="PANTHER" id="PTHR33906:SF1">
    <property type="entry name" value="INTRAFLAGELLAR TRANSPORT PROTEIN 25 HOMOLOG"/>
    <property type="match status" value="1"/>
</dbReference>
<dbReference type="Pfam" id="PF00754">
    <property type="entry name" value="F5_F8_type_C"/>
    <property type="match status" value="1"/>
</dbReference>
<reference evidence="2" key="1">
    <citation type="journal article" date="2019" name="bioRxiv">
        <title>The Genome of the Zebra Mussel, Dreissena polymorpha: A Resource for Invasive Species Research.</title>
        <authorList>
            <person name="McCartney M.A."/>
            <person name="Auch B."/>
            <person name="Kono T."/>
            <person name="Mallez S."/>
            <person name="Zhang Y."/>
            <person name="Obille A."/>
            <person name="Becker A."/>
            <person name="Abrahante J.E."/>
            <person name="Garbe J."/>
            <person name="Badalamenti J.P."/>
            <person name="Herman A."/>
            <person name="Mangelson H."/>
            <person name="Liachko I."/>
            <person name="Sullivan S."/>
            <person name="Sone E.D."/>
            <person name="Koren S."/>
            <person name="Silverstein K.A.T."/>
            <person name="Beckman K.B."/>
            <person name="Gohl D.M."/>
        </authorList>
    </citation>
    <scope>NUCLEOTIDE SEQUENCE</scope>
    <source>
        <strain evidence="2">Duluth1</strain>
        <tissue evidence="2">Whole animal</tissue>
    </source>
</reference>
<dbReference type="EMBL" id="JAIWYP010000008">
    <property type="protein sequence ID" value="KAH3782800.1"/>
    <property type="molecule type" value="Genomic_DNA"/>
</dbReference>
<dbReference type="GO" id="GO:0030992">
    <property type="term" value="C:intraciliary transport particle B"/>
    <property type="evidence" value="ECO:0007669"/>
    <property type="project" value="InterPro"/>
</dbReference>
<proteinExistence type="predicted"/>
<dbReference type="SUPFAM" id="SSF49785">
    <property type="entry name" value="Galactose-binding domain-like"/>
    <property type="match status" value="1"/>
</dbReference>
<protein>
    <recommendedName>
        <fullName evidence="1">F5/8 type C domain-containing protein</fullName>
    </recommendedName>
</protein>
<evidence type="ECO:0000313" key="2">
    <source>
        <dbReference type="EMBL" id="KAH3782800.1"/>
    </source>
</evidence>
<evidence type="ECO:0000259" key="1">
    <source>
        <dbReference type="Pfam" id="PF00754"/>
    </source>
</evidence>
<dbReference type="GO" id="GO:0042073">
    <property type="term" value="P:intraciliary transport"/>
    <property type="evidence" value="ECO:0007669"/>
    <property type="project" value="InterPro"/>
</dbReference>
<dbReference type="AlphaFoldDB" id="A0A9D4EMQ8"/>
<dbReference type="Gene3D" id="2.60.120.260">
    <property type="entry name" value="Galactose-binding domain-like"/>
    <property type="match status" value="1"/>
</dbReference>
<feature type="domain" description="F5/8 type C" evidence="1">
    <location>
        <begin position="16"/>
        <end position="118"/>
    </location>
</feature>